<dbReference type="GO" id="GO:0051213">
    <property type="term" value="F:dioxygenase activity"/>
    <property type="evidence" value="ECO:0007669"/>
    <property type="project" value="UniProtKB-KW"/>
</dbReference>
<dbReference type="Gene3D" id="2.60.120.620">
    <property type="entry name" value="q2cbj1_9rhob like domain"/>
    <property type="match status" value="1"/>
</dbReference>
<comment type="caution">
    <text evidence="8">The sequence shown here is derived from an EMBL/GenBank/DDBJ whole genome shotgun (WGS) entry which is preliminary data.</text>
</comment>
<dbReference type="Pfam" id="PF25238">
    <property type="entry name" value="OGFOD2-like"/>
    <property type="match status" value="1"/>
</dbReference>
<evidence type="ECO:0000313" key="8">
    <source>
        <dbReference type="EMBL" id="KAF9677387.1"/>
    </source>
</evidence>
<feature type="region of interest" description="Disordered" evidence="6">
    <location>
        <begin position="1"/>
        <end position="25"/>
    </location>
</feature>
<feature type="compositionally biased region" description="Basic and acidic residues" evidence="6">
    <location>
        <begin position="1"/>
        <end position="12"/>
    </location>
</feature>
<accession>A0A835JTY6</accession>
<dbReference type="PANTHER" id="PTHR24014">
    <property type="entry name" value="2-OXOGLUTARATE AND IRON-DEPENDENT OXYGENASE DOMAIN-CONTAINING PROTEIN 2"/>
    <property type="match status" value="1"/>
</dbReference>
<evidence type="ECO:0000256" key="4">
    <source>
        <dbReference type="ARBA" id="ARBA00023002"/>
    </source>
</evidence>
<dbReference type="PROSITE" id="PS51471">
    <property type="entry name" value="FE2OG_OXY"/>
    <property type="match status" value="1"/>
</dbReference>
<dbReference type="Proteomes" id="UP000657918">
    <property type="component" value="Chromosome 8"/>
</dbReference>
<organism evidence="8 9">
    <name type="scientific">Salix dunnii</name>
    <dbReference type="NCBI Taxonomy" id="1413687"/>
    <lineage>
        <taxon>Eukaryota</taxon>
        <taxon>Viridiplantae</taxon>
        <taxon>Streptophyta</taxon>
        <taxon>Embryophyta</taxon>
        <taxon>Tracheophyta</taxon>
        <taxon>Spermatophyta</taxon>
        <taxon>Magnoliopsida</taxon>
        <taxon>eudicotyledons</taxon>
        <taxon>Gunneridae</taxon>
        <taxon>Pentapetalae</taxon>
        <taxon>rosids</taxon>
        <taxon>fabids</taxon>
        <taxon>Malpighiales</taxon>
        <taxon>Salicaceae</taxon>
        <taxon>Saliceae</taxon>
        <taxon>Salix</taxon>
    </lineage>
</organism>
<dbReference type="AlphaFoldDB" id="A0A835JTY6"/>
<gene>
    <name evidence="8" type="ORF">SADUNF_Sadunf08G0102300</name>
</gene>
<reference evidence="8 9" key="1">
    <citation type="submission" date="2020-10" db="EMBL/GenBank/DDBJ databases">
        <title>Plant Genome Project.</title>
        <authorList>
            <person name="Zhang R.-G."/>
        </authorList>
    </citation>
    <scope>NUCLEOTIDE SEQUENCE [LARGE SCALE GENOMIC DNA]</scope>
    <source>
        <strain evidence="8">FAFU-HL-1</strain>
        <tissue evidence="8">Leaf</tissue>
    </source>
</reference>
<proteinExistence type="predicted"/>
<sequence length="399" mass="46110">MSMDHATEKVRENGNGVELPSTQRLIPFENKEHSPESYEDMQLDYSPLLFSSLERYLPPNMLNLPRDRKVHFLSDILTRYSPQGEHTRVQKHRTYRQKILSNYEHSSIGFQSLSVFFPSLSAYNHLNFFSQPRHKELYTMNAANFFVPSFLKAISENSEESFRSIMAEPTAGVYTFEMFQPKFCEMLMAEVESMERWVHDQRFHIICPNTMNKYGVVLDDFGLETMLNKLMEGYICPLSRVFFPEVGGLTLDSHHGFVVEYGVNRDIELGFHVDDSEVTLNVCLGEQFNGGDLFFRGVRCDKHVNTETQSEEVFDYAHVPGQAVLHRGCHRHGARATVSGHRVNLVIWCRSSVFRELKKHQNDFSSWCGDCQREKKERQRLSVAATKLELLKRNGISAS</sequence>
<feature type="domain" description="Fe2OG dioxygenase" evidence="7">
    <location>
        <begin position="252"/>
        <end position="351"/>
    </location>
</feature>
<dbReference type="InterPro" id="IPR006620">
    <property type="entry name" value="Pro_4_hyd_alph"/>
</dbReference>
<dbReference type="GO" id="GO:0016705">
    <property type="term" value="F:oxidoreductase activity, acting on paired donors, with incorporation or reduction of molecular oxygen"/>
    <property type="evidence" value="ECO:0007669"/>
    <property type="project" value="InterPro"/>
</dbReference>
<evidence type="ECO:0000256" key="2">
    <source>
        <dbReference type="ARBA" id="ARBA00022723"/>
    </source>
</evidence>
<dbReference type="GO" id="GO:0005506">
    <property type="term" value="F:iron ion binding"/>
    <property type="evidence" value="ECO:0007669"/>
    <property type="project" value="InterPro"/>
</dbReference>
<keyword evidence="5" id="KW-0408">Iron</keyword>
<keyword evidence="9" id="KW-1185">Reference proteome</keyword>
<dbReference type="GO" id="GO:0031418">
    <property type="term" value="F:L-ascorbic acid binding"/>
    <property type="evidence" value="ECO:0007669"/>
    <property type="project" value="InterPro"/>
</dbReference>
<dbReference type="InterPro" id="IPR005123">
    <property type="entry name" value="Oxoglu/Fe-dep_dioxygenase_dom"/>
</dbReference>
<keyword evidence="4" id="KW-0560">Oxidoreductase</keyword>
<evidence type="ECO:0000256" key="1">
    <source>
        <dbReference type="ARBA" id="ARBA00001961"/>
    </source>
</evidence>
<comment type="cofactor">
    <cofactor evidence="1">
        <name>L-ascorbate</name>
        <dbReference type="ChEBI" id="CHEBI:38290"/>
    </cofactor>
</comment>
<name>A0A835JTY6_9ROSI</name>
<dbReference type="EMBL" id="JADGMS010000008">
    <property type="protein sequence ID" value="KAF9677387.1"/>
    <property type="molecule type" value="Genomic_DNA"/>
</dbReference>
<dbReference type="PANTHER" id="PTHR24014:SF18">
    <property type="entry name" value="FE2OG DIOXYGENASE DOMAIN-CONTAINING PROTEIN"/>
    <property type="match status" value="1"/>
</dbReference>
<evidence type="ECO:0000313" key="9">
    <source>
        <dbReference type="Proteomes" id="UP000657918"/>
    </source>
</evidence>
<evidence type="ECO:0000256" key="6">
    <source>
        <dbReference type="SAM" id="MobiDB-lite"/>
    </source>
</evidence>
<evidence type="ECO:0000256" key="5">
    <source>
        <dbReference type="ARBA" id="ARBA00023004"/>
    </source>
</evidence>
<evidence type="ECO:0000256" key="3">
    <source>
        <dbReference type="ARBA" id="ARBA00022964"/>
    </source>
</evidence>
<dbReference type="SMART" id="SM00702">
    <property type="entry name" value="P4Hc"/>
    <property type="match status" value="1"/>
</dbReference>
<evidence type="ECO:0000259" key="7">
    <source>
        <dbReference type="PROSITE" id="PS51471"/>
    </source>
</evidence>
<keyword evidence="2" id="KW-0479">Metal-binding</keyword>
<keyword evidence="3" id="KW-0223">Dioxygenase</keyword>
<dbReference type="OrthoDB" id="1736837at2759"/>
<protein>
    <recommendedName>
        <fullName evidence="7">Fe2OG dioxygenase domain-containing protein</fullName>
    </recommendedName>
</protein>